<evidence type="ECO:0000313" key="2">
    <source>
        <dbReference type="EMBL" id="MBB6072397.1"/>
    </source>
</evidence>
<dbReference type="Pfam" id="PF07963">
    <property type="entry name" value="N_methyl"/>
    <property type="match status" value="1"/>
</dbReference>
<dbReference type="InterPro" id="IPR045584">
    <property type="entry name" value="Pilin-like"/>
</dbReference>
<gene>
    <name evidence="2" type="ORF">HNQ61_004059</name>
</gene>
<keyword evidence="1" id="KW-0812">Transmembrane</keyword>
<evidence type="ECO:0000313" key="3">
    <source>
        <dbReference type="Proteomes" id="UP000582837"/>
    </source>
</evidence>
<comment type="caution">
    <text evidence="2">The sequence shown here is derived from an EMBL/GenBank/DDBJ whole genome shotgun (WGS) entry which is preliminary data.</text>
</comment>
<dbReference type="SUPFAM" id="SSF54523">
    <property type="entry name" value="Pili subunits"/>
    <property type="match status" value="1"/>
</dbReference>
<dbReference type="InterPro" id="IPR012902">
    <property type="entry name" value="N_methyl_site"/>
</dbReference>
<name>A0A841H2Z5_9BACT</name>
<keyword evidence="1" id="KW-1133">Transmembrane helix</keyword>
<keyword evidence="1" id="KW-0472">Membrane</keyword>
<feature type="transmembrane region" description="Helical" evidence="1">
    <location>
        <begin position="25"/>
        <end position="46"/>
    </location>
</feature>
<dbReference type="Proteomes" id="UP000582837">
    <property type="component" value="Unassembled WGS sequence"/>
</dbReference>
<dbReference type="NCBIfam" id="TIGR02532">
    <property type="entry name" value="IV_pilin_GFxxxE"/>
    <property type="match status" value="1"/>
</dbReference>
<proteinExistence type="predicted"/>
<dbReference type="AlphaFoldDB" id="A0A841H2Z5"/>
<sequence>MTAVMIGRRGTTPIEMTIGRRGTTLIELLVVLVILGIMAGVVGLAAGSLGGEAEEPGPGAQIAAARSQALRTRRPVALSVMMNDTARFLLALPDGSVRADSALGLDPLTGRPRAAR</sequence>
<accession>A0A841H2Z5</accession>
<evidence type="ECO:0000256" key="1">
    <source>
        <dbReference type="SAM" id="Phobius"/>
    </source>
</evidence>
<dbReference type="RefSeq" id="WP_170038401.1">
    <property type="nucleotide sequence ID" value="NZ_JABDTL010000002.1"/>
</dbReference>
<reference evidence="2 3" key="1">
    <citation type="submission" date="2020-08" db="EMBL/GenBank/DDBJ databases">
        <title>Genomic Encyclopedia of Type Strains, Phase IV (KMG-IV): sequencing the most valuable type-strain genomes for metagenomic binning, comparative biology and taxonomic classification.</title>
        <authorList>
            <person name="Goeker M."/>
        </authorList>
    </citation>
    <scope>NUCLEOTIDE SEQUENCE [LARGE SCALE GENOMIC DNA]</scope>
    <source>
        <strain evidence="2 3">DSM 29007</strain>
    </source>
</reference>
<keyword evidence="3" id="KW-1185">Reference proteome</keyword>
<protein>
    <submittedName>
        <fullName evidence="2">Prepilin-type N-terminal cleavage/methylation domain-containing protein</fullName>
    </submittedName>
</protein>
<organism evidence="2 3">
    <name type="scientific">Longimicrobium terrae</name>
    <dbReference type="NCBI Taxonomy" id="1639882"/>
    <lineage>
        <taxon>Bacteria</taxon>
        <taxon>Pseudomonadati</taxon>
        <taxon>Gemmatimonadota</taxon>
        <taxon>Longimicrobiia</taxon>
        <taxon>Longimicrobiales</taxon>
        <taxon>Longimicrobiaceae</taxon>
        <taxon>Longimicrobium</taxon>
    </lineage>
</organism>
<dbReference type="EMBL" id="JACHIA010000015">
    <property type="protein sequence ID" value="MBB6072397.1"/>
    <property type="molecule type" value="Genomic_DNA"/>
</dbReference>